<name>A0A1M6IHJ5_9FIRM</name>
<dbReference type="Proteomes" id="UP000184052">
    <property type="component" value="Unassembled WGS sequence"/>
</dbReference>
<dbReference type="SUPFAM" id="SSF53335">
    <property type="entry name" value="S-adenosyl-L-methionine-dependent methyltransferases"/>
    <property type="match status" value="1"/>
</dbReference>
<evidence type="ECO:0000313" key="2">
    <source>
        <dbReference type="EMBL" id="SHJ33898.1"/>
    </source>
</evidence>
<organism evidence="2 3">
    <name type="scientific">Dethiosulfatibacter aminovorans DSM 17477</name>
    <dbReference type="NCBI Taxonomy" id="1121476"/>
    <lineage>
        <taxon>Bacteria</taxon>
        <taxon>Bacillati</taxon>
        <taxon>Bacillota</taxon>
        <taxon>Tissierellia</taxon>
        <taxon>Dethiosulfatibacter</taxon>
    </lineage>
</organism>
<sequence>MSAAFFDRIAGNWDSRNIIDKKKISLALDKAAVNKGSNILDVGTGTGILIPYLQERIGSTGQITAVDSSKNMLKIAKSKYCSENITYLNEDVETADSSSKYDSIILFNMFPHLKDGLGTVKKLSPNNLKNGGKLVIFHSLGRERINKIHKRAGTEVENHKLMSVDSLSAIFKNSNINVLERFENDELYMILIGSKQLNKT</sequence>
<dbReference type="GO" id="GO:0032259">
    <property type="term" value="P:methylation"/>
    <property type="evidence" value="ECO:0007669"/>
    <property type="project" value="UniProtKB-KW"/>
</dbReference>
<keyword evidence="3" id="KW-1185">Reference proteome</keyword>
<dbReference type="Pfam" id="PF13489">
    <property type="entry name" value="Methyltransf_23"/>
    <property type="match status" value="1"/>
</dbReference>
<reference evidence="2 3" key="1">
    <citation type="submission" date="2016-11" db="EMBL/GenBank/DDBJ databases">
        <authorList>
            <person name="Jaros S."/>
            <person name="Januszkiewicz K."/>
            <person name="Wedrychowicz H."/>
        </authorList>
    </citation>
    <scope>NUCLEOTIDE SEQUENCE [LARGE SCALE GENOMIC DNA]</scope>
    <source>
        <strain evidence="2 3">DSM 17477</strain>
    </source>
</reference>
<keyword evidence="1 2" id="KW-0808">Transferase</keyword>
<dbReference type="CDD" id="cd02440">
    <property type="entry name" value="AdoMet_MTases"/>
    <property type="match status" value="1"/>
</dbReference>
<dbReference type="PANTHER" id="PTHR43861:SF3">
    <property type="entry name" value="PUTATIVE (AFU_ORTHOLOGUE AFUA_2G14390)-RELATED"/>
    <property type="match status" value="1"/>
</dbReference>
<dbReference type="InterPro" id="IPR029063">
    <property type="entry name" value="SAM-dependent_MTases_sf"/>
</dbReference>
<protein>
    <submittedName>
        <fullName evidence="2">Demethylmenaquinone methyltransferase / 2-methoxy-6-polyprenyl-1,4-benzoquinol methylase</fullName>
    </submittedName>
</protein>
<evidence type="ECO:0000313" key="3">
    <source>
        <dbReference type="Proteomes" id="UP000184052"/>
    </source>
</evidence>
<dbReference type="EMBL" id="FQZL01000017">
    <property type="protein sequence ID" value="SHJ33898.1"/>
    <property type="molecule type" value="Genomic_DNA"/>
</dbReference>
<dbReference type="PANTHER" id="PTHR43861">
    <property type="entry name" value="TRANS-ACONITATE 2-METHYLTRANSFERASE-RELATED"/>
    <property type="match status" value="1"/>
</dbReference>
<dbReference type="STRING" id="1121476.SAMN02745751_02329"/>
<proteinExistence type="predicted"/>
<gene>
    <name evidence="2" type="ORF">SAMN02745751_02329</name>
</gene>
<dbReference type="GO" id="GO:0008168">
    <property type="term" value="F:methyltransferase activity"/>
    <property type="evidence" value="ECO:0007669"/>
    <property type="project" value="UniProtKB-KW"/>
</dbReference>
<keyword evidence="2" id="KW-0489">Methyltransferase</keyword>
<evidence type="ECO:0000256" key="1">
    <source>
        <dbReference type="ARBA" id="ARBA00022679"/>
    </source>
</evidence>
<dbReference type="AlphaFoldDB" id="A0A1M6IHJ5"/>
<dbReference type="Gene3D" id="3.40.50.150">
    <property type="entry name" value="Vaccinia Virus protein VP39"/>
    <property type="match status" value="1"/>
</dbReference>
<dbReference type="RefSeq" id="WP_175548557.1">
    <property type="nucleotide sequence ID" value="NZ_FQZL01000017.1"/>
</dbReference>
<accession>A0A1M6IHJ5</accession>